<evidence type="ECO:0000313" key="2">
    <source>
        <dbReference type="EMBL" id="KIK45355.1"/>
    </source>
</evidence>
<evidence type="ECO:0000313" key="3">
    <source>
        <dbReference type="Proteomes" id="UP000054485"/>
    </source>
</evidence>
<gene>
    <name evidence="2" type="ORF">CY34DRAFT_801715</name>
</gene>
<accession>A0A0D0A5G3</accession>
<keyword evidence="3" id="KW-1185">Reference proteome</keyword>
<dbReference type="Proteomes" id="UP000054485">
    <property type="component" value="Unassembled WGS sequence"/>
</dbReference>
<dbReference type="GO" id="GO:0012505">
    <property type="term" value="C:endomembrane system"/>
    <property type="evidence" value="ECO:0007669"/>
    <property type="project" value="TreeGrafter"/>
</dbReference>
<dbReference type="SUPFAM" id="SSF48452">
    <property type="entry name" value="TPR-like"/>
    <property type="match status" value="1"/>
</dbReference>
<dbReference type="InParanoid" id="A0A0D0A5G3"/>
<dbReference type="HOGENOM" id="CLU_089717_0_0_1"/>
<dbReference type="InterPro" id="IPR050754">
    <property type="entry name" value="FKBP4/5/8-like"/>
</dbReference>
<dbReference type="PANTHER" id="PTHR46512">
    <property type="entry name" value="PEPTIDYLPROLYL ISOMERASE"/>
    <property type="match status" value="1"/>
</dbReference>
<dbReference type="GO" id="GO:0005740">
    <property type="term" value="C:mitochondrial envelope"/>
    <property type="evidence" value="ECO:0007669"/>
    <property type="project" value="TreeGrafter"/>
</dbReference>
<reference evidence="3" key="2">
    <citation type="submission" date="2015-01" db="EMBL/GenBank/DDBJ databases">
        <title>Evolutionary Origins and Diversification of the Mycorrhizal Mutualists.</title>
        <authorList>
            <consortium name="DOE Joint Genome Institute"/>
            <consortium name="Mycorrhizal Genomics Consortium"/>
            <person name="Kohler A."/>
            <person name="Kuo A."/>
            <person name="Nagy L.G."/>
            <person name="Floudas D."/>
            <person name="Copeland A."/>
            <person name="Barry K.W."/>
            <person name="Cichocki N."/>
            <person name="Veneault-Fourrey C."/>
            <person name="LaButti K."/>
            <person name="Lindquist E.A."/>
            <person name="Lipzen A."/>
            <person name="Lundell T."/>
            <person name="Morin E."/>
            <person name="Murat C."/>
            <person name="Riley R."/>
            <person name="Ohm R."/>
            <person name="Sun H."/>
            <person name="Tunlid A."/>
            <person name="Henrissat B."/>
            <person name="Grigoriev I.V."/>
            <person name="Hibbett D.S."/>
            <person name="Martin F."/>
        </authorList>
    </citation>
    <scope>NUCLEOTIDE SEQUENCE [LARGE SCALE GENOMIC DNA]</scope>
    <source>
        <strain evidence="3">UH-Slu-Lm8-n1</strain>
    </source>
</reference>
<evidence type="ECO:0000256" key="1">
    <source>
        <dbReference type="SAM" id="MobiDB-lite"/>
    </source>
</evidence>
<dbReference type="EMBL" id="KN835174">
    <property type="protein sequence ID" value="KIK45355.1"/>
    <property type="molecule type" value="Genomic_DNA"/>
</dbReference>
<feature type="region of interest" description="Disordered" evidence="1">
    <location>
        <begin position="193"/>
        <end position="233"/>
    </location>
</feature>
<proteinExistence type="predicted"/>
<dbReference type="AlphaFoldDB" id="A0A0D0A5G3"/>
<organism evidence="2 3">
    <name type="scientific">Suillus luteus UH-Slu-Lm8-n1</name>
    <dbReference type="NCBI Taxonomy" id="930992"/>
    <lineage>
        <taxon>Eukaryota</taxon>
        <taxon>Fungi</taxon>
        <taxon>Dikarya</taxon>
        <taxon>Basidiomycota</taxon>
        <taxon>Agaricomycotina</taxon>
        <taxon>Agaricomycetes</taxon>
        <taxon>Agaricomycetidae</taxon>
        <taxon>Boletales</taxon>
        <taxon>Suillineae</taxon>
        <taxon>Suillaceae</taxon>
        <taxon>Suillus</taxon>
    </lineage>
</organism>
<dbReference type="SMART" id="SM00028">
    <property type="entry name" value="TPR"/>
    <property type="match status" value="2"/>
</dbReference>
<name>A0A0D0A5G3_9AGAM</name>
<dbReference type="GO" id="GO:0044183">
    <property type="term" value="F:protein folding chaperone"/>
    <property type="evidence" value="ECO:0007669"/>
    <property type="project" value="TreeGrafter"/>
</dbReference>
<dbReference type="GO" id="GO:0005829">
    <property type="term" value="C:cytosol"/>
    <property type="evidence" value="ECO:0007669"/>
    <property type="project" value="TreeGrafter"/>
</dbReference>
<dbReference type="InterPro" id="IPR019734">
    <property type="entry name" value="TPR_rpt"/>
</dbReference>
<protein>
    <recommendedName>
        <fullName evidence="4">TPR-like protein</fullName>
    </recommendedName>
</protein>
<dbReference type="GO" id="GO:0043066">
    <property type="term" value="P:negative regulation of apoptotic process"/>
    <property type="evidence" value="ECO:0007669"/>
    <property type="project" value="TreeGrafter"/>
</dbReference>
<sequence length="233" mass="25299">MSNTDTSVSTAQASEIMESLSSPGVVQDSLRDANVKVPTQTELSTVESKLVTARLKKDTGDAAFKVGDVKSALRSYHETLLYLHGIDKNALKSLGMAGPSSLSSTSAVDQAAGARDVTTEADVLLEKVYANMSACHIKQENWKRAVDTADKALSKNAANSKALFRKAKALGELGFFEKAETALKEIKKVAPNEAPMADAELARQKLMDRERQKAHDQKMRGWLSREKKQATSE</sequence>
<evidence type="ECO:0008006" key="4">
    <source>
        <dbReference type="Google" id="ProtNLM"/>
    </source>
</evidence>
<feature type="compositionally biased region" description="Basic and acidic residues" evidence="1">
    <location>
        <begin position="200"/>
        <end position="233"/>
    </location>
</feature>
<reference evidence="2 3" key="1">
    <citation type="submission" date="2014-04" db="EMBL/GenBank/DDBJ databases">
        <authorList>
            <consortium name="DOE Joint Genome Institute"/>
            <person name="Kuo A."/>
            <person name="Ruytinx J."/>
            <person name="Rineau F."/>
            <person name="Colpaert J."/>
            <person name="Kohler A."/>
            <person name="Nagy L.G."/>
            <person name="Floudas D."/>
            <person name="Copeland A."/>
            <person name="Barry K.W."/>
            <person name="Cichocki N."/>
            <person name="Veneault-Fourrey C."/>
            <person name="LaButti K."/>
            <person name="Lindquist E.A."/>
            <person name="Lipzen A."/>
            <person name="Lundell T."/>
            <person name="Morin E."/>
            <person name="Murat C."/>
            <person name="Sun H."/>
            <person name="Tunlid A."/>
            <person name="Henrissat B."/>
            <person name="Grigoriev I.V."/>
            <person name="Hibbett D.S."/>
            <person name="Martin F."/>
            <person name="Nordberg H.P."/>
            <person name="Cantor M.N."/>
            <person name="Hua S.X."/>
        </authorList>
    </citation>
    <scope>NUCLEOTIDE SEQUENCE [LARGE SCALE GENOMIC DNA]</scope>
    <source>
        <strain evidence="2 3">UH-Slu-Lm8-n1</strain>
    </source>
</reference>
<dbReference type="PANTHER" id="PTHR46512:SF1">
    <property type="entry name" value="PEPTIDYLPROLYL ISOMERASE"/>
    <property type="match status" value="1"/>
</dbReference>
<dbReference type="GO" id="GO:0016020">
    <property type="term" value="C:membrane"/>
    <property type="evidence" value="ECO:0007669"/>
    <property type="project" value="TreeGrafter"/>
</dbReference>
<dbReference type="OrthoDB" id="433738at2759"/>
<dbReference type="InterPro" id="IPR011990">
    <property type="entry name" value="TPR-like_helical_dom_sf"/>
</dbReference>
<dbReference type="STRING" id="930992.A0A0D0A5G3"/>
<dbReference type="Gene3D" id="1.25.40.10">
    <property type="entry name" value="Tetratricopeptide repeat domain"/>
    <property type="match status" value="1"/>
</dbReference>